<protein>
    <submittedName>
        <fullName evidence="2">Amidase</fullName>
    </submittedName>
</protein>
<dbReference type="InterPro" id="IPR023631">
    <property type="entry name" value="Amidase_dom"/>
</dbReference>
<feature type="domain" description="Amidase" evidence="1">
    <location>
        <begin position="25"/>
        <end position="466"/>
    </location>
</feature>
<keyword evidence="3" id="KW-1185">Reference proteome</keyword>
<dbReference type="InterPro" id="IPR036928">
    <property type="entry name" value="AS_sf"/>
</dbReference>
<comment type="caution">
    <text evidence="2">The sequence shown here is derived from an EMBL/GenBank/DDBJ whole genome shotgun (WGS) entry which is preliminary data.</text>
</comment>
<dbReference type="SUPFAM" id="SSF75304">
    <property type="entry name" value="Amidase signature (AS) enzymes"/>
    <property type="match status" value="1"/>
</dbReference>
<dbReference type="NCBIfam" id="NF004816">
    <property type="entry name" value="PRK06170.1"/>
    <property type="match status" value="1"/>
</dbReference>
<dbReference type="Gene3D" id="3.90.1300.10">
    <property type="entry name" value="Amidase signature (AS) domain"/>
    <property type="match status" value="1"/>
</dbReference>
<dbReference type="GO" id="GO:0012505">
    <property type="term" value="C:endomembrane system"/>
    <property type="evidence" value="ECO:0007669"/>
    <property type="project" value="TreeGrafter"/>
</dbReference>
<evidence type="ECO:0000313" key="3">
    <source>
        <dbReference type="Proteomes" id="UP000290819"/>
    </source>
</evidence>
<dbReference type="AlphaFoldDB" id="A0A4Q1VTX7"/>
<name>A0A4Q1VTX7_9BRAD</name>
<dbReference type="Proteomes" id="UP000290819">
    <property type="component" value="Unassembled WGS sequence"/>
</dbReference>
<dbReference type="OrthoDB" id="9814821at2"/>
<accession>A0A4Q1VTX7</accession>
<gene>
    <name evidence="2" type="ORF">B5V03_01720</name>
</gene>
<dbReference type="InterPro" id="IPR052739">
    <property type="entry name" value="FAAH2"/>
</dbReference>
<dbReference type="RefSeq" id="WP_129267535.1">
    <property type="nucleotide sequence ID" value="NZ_MZXW01000004.1"/>
</dbReference>
<sequence length="486" mass="51526">MSEITYATAADLAKMLATGRISACELLDENLARVRQLNPRINAVVALDEEGARRSAKEADAARARGASLGPLHGVSMTIKDAFAVTGMTATCGLEALRDYRPAIDAAAVAKLRAAGAIIFGKTNLPPAAADHQSCNSLFGLTRNPWNGDRTVGGSSGGSAAALAAGFTPLELGSDIGGSIRVPSHFCGVYGHKPSYGIVPLDGHIPPPPGHLSEPELAVVGPLARSAFDLELMLDLITGAPELKRTAYRLALPPARHTDLRDFRVAVWNDAKAYALDGAYAAAIDGLVEDLTRLGVKVDTAARPAIDPAESFRVYMQTLFGIIGVGVPPPARDEIIAGGKAAPEGSYPRMVAEAMSQSLAQFADAAEAREKLFRAWRAFFTRYDVLLCPITPTVAFPHDVAQMDMAAGFERRIVVNGQPSHYMDNLMWPGLVTVANLPATAIPTRRLVEGLPAGVQIVGPYLEDRTPLKFAQLLERALGGFIPPPL</sequence>
<dbReference type="EMBL" id="MZXW01000004">
    <property type="protein sequence ID" value="RXT54194.1"/>
    <property type="molecule type" value="Genomic_DNA"/>
</dbReference>
<dbReference type="PANTHER" id="PTHR43372:SF4">
    <property type="entry name" value="FATTY-ACID AMIDE HYDROLASE 2"/>
    <property type="match status" value="1"/>
</dbReference>
<evidence type="ECO:0000259" key="1">
    <source>
        <dbReference type="Pfam" id="PF01425"/>
    </source>
</evidence>
<reference evidence="2 3" key="1">
    <citation type="submission" date="2017-03" db="EMBL/GenBank/DDBJ databases">
        <authorList>
            <person name="Safronova V.I."/>
            <person name="Sazanova A.L."/>
            <person name="Chirak E.R."/>
        </authorList>
    </citation>
    <scope>NUCLEOTIDE SEQUENCE [LARGE SCALE GENOMIC DNA]</scope>
    <source>
        <strain evidence="2 3">Opo-243</strain>
    </source>
</reference>
<proteinExistence type="predicted"/>
<organism evidence="2 3">
    <name type="scientific">Bradyrhizobium betae</name>
    <dbReference type="NCBI Taxonomy" id="244734"/>
    <lineage>
        <taxon>Bacteria</taxon>
        <taxon>Pseudomonadati</taxon>
        <taxon>Pseudomonadota</taxon>
        <taxon>Alphaproteobacteria</taxon>
        <taxon>Hyphomicrobiales</taxon>
        <taxon>Nitrobacteraceae</taxon>
        <taxon>Bradyrhizobium</taxon>
    </lineage>
</organism>
<dbReference type="Pfam" id="PF01425">
    <property type="entry name" value="Amidase"/>
    <property type="match status" value="1"/>
</dbReference>
<dbReference type="PANTHER" id="PTHR43372">
    <property type="entry name" value="FATTY-ACID AMIDE HYDROLASE"/>
    <property type="match status" value="1"/>
</dbReference>
<evidence type="ECO:0000313" key="2">
    <source>
        <dbReference type="EMBL" id="RXT54194.1"/>
    </source>
</evidence>